<evidence type="ECO:0000256" key="3">
    <source>
        <dbReference type="SAM" id="Phobius"/>
    </source>
</evidence>
<accession>A0A1V6R7G3</accession>
<keyword evidence="3" id="KW-0812">Transmembrane</keyword>
<proteinExistence type="inferred from homology"/>
<feature type="transmembrane region" description="Helical" evidence="3">
    <location>
        <begin position="244"/>
        <end position="269"/>
    </location>
</feature>
<evidence type="ECO:0000256" key="1">
    <source>
        <dbReference type="ARBA" id="ARBA00009003"/>
    </source>
</evidence>
<dbReference type="GO" id="GO:0016020">
    <property type="term" value="C:membrane"/>
    <property type="evidence" value="ECO:0007669"/>
    <property type="project" value="GOC"/>
</dbReference>
<keyword evidence="5" id="KW-1185">Reference proteome</keyword>
<evidence type="ECO:0000313" key="5">
    <source>
        <dbReference type="Proteomes" id="UP000191612"/>
    </source>
</evidence>
<dbReference type="STRING" id="60172.A0A1V6R7G3"/>
<gene>
    <name evidence="4" type="ORF">PENSOL_c012G07685</name>
</gene>
<reference evidence="5" key="1">
    <citation type="journal article" date="2017" name="Nat. Microbiol.">
        <title>Global analysis of biosynthetic gene clusters reveals vast potential of secondary metabolite production in Penicillium species.</title>
        <authorList>
            <person name="Nielsen J.C."/>
            <person name="Grijseels S."/>
            <person name="Prigent S."/>
            <person name="Ji B."/>
            <person name="Dainat J."/>
            <person name="Nielsen K.F."/>
            <person name="Frisvad J.C."/>
            <person name="Workman M."/>
            <person name="Nielsen J."/>
        </authorList>
    </citation>
    <scope>NUCLEOTIDE SEQUENCE [LARGE SCALE GENOMIC DNA]</scope>
    <source>
        <strain evidence="5">IBT 29525</strain>
    </source>
</reference>
<comment type="similarity">
    <text evidence="1">Belongs to the glycosyltransferase 32 family.</text>
</comment>
<dbReference type="InterPro" id="IPR051706">
    <property type="entry name" value="Glycosyltransferase_domain"/>
</dbReference>
<keyword evidence="2" id="KW-0808">Transferase</keyword>
<dbReference type="GO" id="GO:0000030">
    <property type="term" value="F:mannosyltransferase activity"/>
    <property type="evidence" value="ECO:0007669"/>
    <property type="project" value="TreeGrafter"/>
</dbReference>
<dbReference type="AlphaFoldDB" id="A0A1V6R7G3"/>
<dbReference type="SUPFAM" id="SSF53448">
    <property type="entry name" value="Nucleotide-diphospho-sugar transferases"/>
    <property type="match status" value="1"/>
</dbReference>
<dbReference type="Proteomes" id="UP000191612">
    <property type="component" value="Unassembled WGS sequence"/>
</dbReference>
<comment type="caution">
    <text evidence="4">The sequence shown here is derived from an EMBL/GenBank/DDBJ whole genome shotgun (WGS) entry which is preliminary data.</text>
</comment>
<sequence length="410" mass="46341">MVGFSGNRMRKFLVTVALSLVVFVIHQLSYAENFVLPGQLSESIRIVNRCTFDALEPLDTFHPIIDSKIPNIVHQIWKTTNIQEYSTEMKASHESWKTMLEPQNYTVKLWTDDDILELIKTKYAWLLPTYIGYPHNIQRADIARLLVVHTEGGIYADLDVYPRSAEGIQCLKQLGLQAIFSPTAGTLGLSNHFFMAERGSPLLQWVLYEAKRLGLVSRRIVLPYLEVFWSTGPIMLTAAFRKYAWIYVLAFPGFLLLIMSTKVNLFQLLKSTKKDTVKRTTDRGTVIQTQTSEMQASEKLPTYEEIPKASKKNVMGKLEKEIKEAKKPEDLSCPPTFNRIGYCRQGLCLDTLRGRSGPERALYRAGRSSQHTMDKERVRAGISLSCCAMIVQDEAAVADGAVAAVEDHGR</sequence>
<dbReference type="InterPro" id="IPR007577">
    <property type="entry name" value="GlycoTrfase_DXD_sugar-bd_CS"/>
</dbReference>
<evidence type="ECO:0000256" key="2">
    <source>
        <dbReference type="ARBA" id="ARBA00022679"/>
    </source>
</evidence>
<keyword evidence="3" id="KW-1133">Transmembrane helix</keyword>
<keyword evidence="3" id="KW-0472">Membrane</keyword>
<dbReference type="EMBL" id="MDYO01000012">
    <property type="protein sequence ID" value="OQD97454.1"/>
    <property type="molecule type" value="Genomic_DNA"/>
</dbReference>
<dbReference type="Gene3D" id="3.90.550.20">
    <property type="match status" value="1"/>
</dbReference>
<organism evidence="4 5">
    <name type="scientific">Penicillium solitum</name>
    <dbReference type="NCBI Taxonomy" id="60172"/>
    <lineage>
        <taxon>Eukaryota</taxon>
        <taxon>Fungi</taxon>
        <taxon>Dikarya</taxon>
        <taxon>Ascomycota</taxon>
        <taxon>Pezizomycotina</taxon>
        <taxon>Eurotiomycetes</taxon>
        <taxon>Eurotiomycetidae</taxon>
        <taxon>Eurotiales</taxon>
        <taxon>Aspergillaceae</taxon>
        <taxon>Penicillium</taxon>
    </lineage>
</organism>
<protein>
    <submittedName>
        <fullName evidence="4">Uncharacterized protein</fullName>
    </submittedName>
</protein>
<dbReference type="PANTHER" id="PTHR32385">
    <property type="entry name" value="MANNOSYL PHOSPHORYLINOSITOL CERAMIDE SYNTHASE"/>
    <property type="match status" value="1"/>
</dbReference>
<dbReference type="InterPro" id="IPR029044">
    <property type="entry name" value="Nucleotide-diphossugar_trans"/>
</dbReference>
<dbReference type="PANTHER" id="PTHR32385:SF15">
    <property type="entry name" value="INOSITOL PHOSPHOCERAMIDE MANNOSYLTRANSFERASE 1"/>
    <property type="match status" value="1"/>
</dbReference>
<dbReference type="Pfam" id="PF04488">
    <property type="entry name" value="Gly_transf_sug"/>
    <property type="match status" value="1"/>
</dbReference>
<name>A0A1V6R7G3_9EURO</name>
<evidence type="ECO:0000313" key="4">
    <source>
        <dbReference type="EMBL" id="OQD97454.1"/>
    </source>
</evidence>
<dbReference type="GO" id="GO:0051999">
    <property type="term" value="P:mannosyl-inositol phosphorylceramide biosynthetic process"/>
    <property type="evidence" value="ECO:0007669"/>
    <property type="project" value="TreeGrafter"/>
</dbReference>